<dbReference type="EMBL" id="BMAT01006931">
    <property type="protein sequence ID" value="GFS22384.1"/>
    <property type="molecule type" value="Genomic_DNA"/>
</dbReference>
<dbReference type="Proteomes" id="UP000762676">
    <property type="component" value="Unassembled WGS sequence"/>
</dbReference>
<dbReference type="AlphaFoldDB" id="A0AAV4JI76"/>
<comment type="caution">
    <text evidence="1">The sequence shown here is derived from an EMBL/GenBank/DDBJ whole genome shotgun (WGS) entry which is preliminary data.</text>
</comment>
<dbReference type="PANTHER" id="PTHR36688">
    <property type="entry name" value="ENDO/EXONUCLEASE/PHOSPHATASE DOMAIN-CONTAINING PROTEIN"/>
    <property type="match status" value="1"/>
</dbReference>
<keyword evidence="2" id="KW-1185">Reference proteome</keyword>
<dbReference type="InterPro" id="IPR052560">
    <property type="entry name" value="RdDP_mobile_element"/>
</dbReference>
<evidence type="ECO:0000313" key="2">
    <source>
        <dbReference type="Proteomes" id="UP000762676"/>
    </source>
</evidence>
<keyword evidence="1" id="KW-0548">Nucleotidyltransferase</keyword>
<proteinExistence type="predicted"/>
<dbReference type="GO" id="GO:0003964">
    <property type="term" value="F:RNA-directed DNA polymerase activity"/>
    <property type="evidence" value="ECO:0007669"/>
    <property type="project" value="UniProtKB-KW"/>
</dbReference>
<name>A0AAV4JI76_9GAST</name>
<accession>A0AAV4JI76</accession>
<organism evidence="1 2">
    <name type="scientific">Elysia marginata</name>
    <dbReference type="NCBI Taxonomy" id="1093978"/>
    <lineage>
        <taxon>Eukaryota</taxon>
        <taxon>Metazoa</taxon>
        <taxon>Spiralia</taxon>
        <taxon>Lophotrochozoa</taxon>
        <taxon>Mollusca</taxon>
        <taxon>Gastropoda</taxon>
        <taxon>Heterobranchia</taxon>
        <taxon>Euthyneura</taxon>
        <taxon>Panpulmonata</taxon>
        <taxon>Sacoglossa</taxon>
        <taxon>Placobranchoidea</taxon>
        <taxon>Plakobranchidae</taxon>
        <taxon>Elysia</taxon>
    </lineage>
</organism>
<sequence>MNTTELVAFHLNNLEASKTLNIKVKNKILPSDPSPKYLGVTLDRQLFYRKYLEGCAKTIAKRYCSLRKLARTTWGASQPVLQMSTLALRYSAAKYCAPVWTRT</sequence>
<evidence type="ECO:0000313" key="1">
    <source>
        <dbReference type="EMBL" id="GFS22384.1"/>
    </source>
</evidence>
<protein>
    <submittedName>
        <fullName evidence="1">RNA-directed DNA polymerase from mobile element jockey-like</fullName>
    </submittedName>
</protein>
<keyword evidence="1" id="KW-0695">RNA-directed DNA polymerase</keyword>
<keyword evidence="1" id="KW-0808">Transferase</keyword>
<dbReference type="PANTHER" id="PTHR36688:SF1">
    <property type="entry name" value="ENDONUCLEASE_EXONUCLEASE_PHOSPHATASE DOMAIN-CONTAINING PROTEIN"/>
    <property type="match status" value="1"/>
</dbReference>
<gene>
    <name evidence="1" type="ORF">ElyMa_003362300</name>
</gene>
<reference evidence="1 2" key="1">
    <citation type="journal article" date="2021" name="Elife">
        <title>Chloroplast acquisition without the gene transfer in kleptoplastic sea slugs, Plakobranchus ocellatus.</title>
        <authorList>
            <person name="Maeda T."/>
            <person name="Takahashi S."/>
            <person name="Yoshida T."/>
            <person name="Shimamura S."/>
            <person name="Takaki Y."/>
            <person name="Nagai Y."/>
            <person name="Toyoda A."/>
            <person name="Suzuki Y."/>
            <person name="Arimoto A."/>
            <person name="Ishii H."/>
            <person name="Satoh N."/>
            <person name="Nishiyama T."/>
            <person name="Hasebe M."/>
            <person name="Maruyama T."/>
            <person name="Minagawa J."/>
            <person name="Obokata J."/>
            <person name="Shigenobu S."/>
        </authorList>
    </citation>
    <scope>NUCLEOTIDE SEQUENCE [LARGE SCALE GENOMIC DNA]</scope>
</reference>